<keyword evidence="2" id="KW-1185">Reference proteome</keyword>
<dbReference type="EMBL" id="LHQQ01000130">
    <property type="protein sequence ID" value="KOS41506.1"/>
    <property type="molecule type" value="Genomic_DNA"/>
</dbReference>
<evidence type="ECO:0000313" key="1">
    <source>
        <dbReference type="EMBL" id="KOS41506.1"/>
    </source>
</evidence>
<proteinExistence type="predicted"/>
<dbReference type="Proteomes" id="UP000037696">
    <property type="component" value="Unassembled WGS sequence"/>
</dbReference>
<evidence type="ECO:0000313" key="2">
    <source>
        <dbReference type="Proteomes" id="UP000037696"/>
    </source>
</evidence>
<protein>
    <submittedName>
        <fullName evidence="1">Uncharacterized protein</fullName>
    </submittedName>
</protein>
<name>A0A0M8NXV0_9EURO</name>
<gene>
    <name evidence="1" type="ORF">ACN38_g7612</name>
</gene>
<dbReference type="AlphaFoldDB" id="A0A0M8NXV0"/>
<accession>A0A0M8NXV0</accession>
<reference evidence="1 2" key="1">
    <citation type="submission" date="2015-08" db="EMBL/GenBank/DDBJ databases">
        <title>Genome sequencing of Penicillium nordicum.</title>
        <authorList>
            <person name="Nguyen H.D."/>
            <person name="Seifert K.A."/>
        </authorList>
    </citation>
    <scope>NUCLEOTIDE SEQUENCE [LARGE SCALE GENOMIC DNA]</scope>
    <source>
        <strain evidence="1 2">DAOMC 185683</strain>
    </source>
</reference>
<organism evidence="1 2">
    <name type="scientific">Penicillium nordicum</name>
    <dbReference type="NCBI Taxonomy" id="229535"/>
    <lineage>
        <taxon>Eukaryota</taxon>
        <taxon>Fungi</taxon>
        <taxon>Dikarya</taxon>
        <taxon>Ascomycota</taxon>
        <taxon>Pezizomycotina</taxon>
        <taxon>Eurotiomycetes</taxon>
        <taxon>Eurotiomycetidae</taxon>
        <taxon>Eurotiales</taxon>
        <taxon>Aspergillaceae</taxon>
        <taxon>Penicillium</taxon>
    </lineage>
</organism>
<comment type="caution">
    <text evidence="1">The sequence shown here is derived from an EMBL/GenBank/DDBJ whole genome shotgun (WGS) entry which is preliminary data.</text>
</comment>
<sequence>MSLSGYHQSPGPFWGLNSISLKSRVKSFSNKNHTPKTTEVRWRRSGTHVTASLGLWLVNMIVVEGLTLQFYSRHGYLTLLQQLVFFCCYPFAYSSYPERL</sequence>